<feature type="compositionally biased region" description="Low complexity" evidence="1">
    <location>
        <begin position="348"/>
        <end position="406"/>
    </location>
</feature>
<feature type="region of interest" description="Disordered" evidence="1">
    <location>
        <begin position="663"/>
        <end position="724"/>
    </location>
</feature>
<feature type="compositionally biased region" description="Low complexity" evidence="1">
    <location>
        <begin position="120"/>
        <end position="129"/>
    </location>
</feature>
<gene>
    <name evidence="2" type="ORF">OAUR00152_LOCUS15883</name>
</gene>
<feature type="compositionally biased region" description="Acidic residues" evidence="1">
    <location>
        <begin position="695"/>
        <end position="709"/>
    </location>
</feature>
<evidence type="ECO:0000313" key="2">
    <source>
        <dbReference type="EMBL" id="CAE2241003.1"/>
    </source>
</evidence>
<name>A0A7S4IVF9_9STRA</name>
<dbReference type="AlphaFoldDB" id="A0A7S4IVF9"/>
<evidence type="ECO:0000256" key="1">
    <source>
        <dbReference type="SAM" id="MobiDB-lite"/>
    </source>
</evidence>
<organism evidence="2">
    <name type="scientific">Odontella aurita</name>
    <dbReference type="NCBI Taxonomy" id="265563"/>
    <lineage>
        <taxon>Eukaryota</taxon>
        <taxon>Sar</taxon>
        <taxon>Stramenopiles</taxon>
        <taxon>Ochrophyta</taxon>
        <taxon>Bacillariophyta</taxon>
        <taxon>Mediophyceae</taxon>
        <taxon>Biddulphiophycidae</taxon>
        <taxon>Eupodiscales</taxon>
        <taxon>Odontellaceae</taxon>
        <taxon>Odontella</taxon>
    </lineage>
</organism>
<accession>A0A7S4IVF9</accession>
<reference evidence="2" key="1">
    <citation type="submission" date="2021-01" db="EMBL/GenBank/DDBJ databases">
        <authorList>
            <person name="Corre E."/>
            <person name="Pelletier E."/>
            <person name="Niang G."/>
            <person name="Scheremetjew M."/>
            <person name="Finn R."/>
            <person name="Kale V."/>
            <person name="Holt S."/>
            <person name="Cochrane G."/>
            <person name="Meng A."/>
            <person name="Brown T."/>
            <person name="Cohen L."/>
        </authorList>
    </citation>
    <scope>NUCLEOTIDE SEQUENCE</scope>
    <source>
        <strain evidence="2">Isolate 1302-5</strain>
    </source>
</reference>
<protein>
    <recommendedName>
        <fullName evidence="3">PAS domain-containing protein</fullName>
    </recommendedName>
</protein>
<proteinExistence type="predicted"/>
<sequence length="724" mass="74228">MVSSLSSRLLGFSASGAAAVGSSTANGSTTAVGSSAAMNVPNYRGGASSRPSLPLAQQQQQQPHILPRSTYARGTCQPPPLRPARGTRVSGYYADKEENNSASASAATIPSHPLFLRPNGDNSSRDSSGAAAAAADLSCGGGAPAARVSGTGRHHSPLTAATAALAASLTKGRAMKEQRAHDVEERAKKRKAAEVQYAVSTIREDLARAGMPYSLGWPVARSLVSVDRSGVRHVVASSSPSSTVGASACPPSPLTRAVLSARMLKGKAKMCAASALKNNSRGQTPPAPPSDFYQDNFHHYADLVSSSRPFYKSAKSPRKKALAVTIVVPSAAQTASAPAANGDATAAAAAGSSPSANRAPPPTAAGAGAPEYAQSTSTLSMSSMSDTESSSDGGSSQDAGANSGANLPPRLEEAIEAGNAARLAKKKNKCGGGYGSGGMGGMLGYLSTYAAPMTEFAPLSKRRKKNPMIRCPKSVSISLEHAMSYTPEARILTQAKYPFLLVHCNAAFSRLTGTDSATVVGRPLKDVLVSSRRKGLSLPSCAALCSGTSNSGSSSPPKSKSKSKSKPFGDPKKPAGRKRTIQAYYAAASPGDAAAAGDRKTPSSSDSRQCRLSVLPVLAEAETHQCASYGMTFSMQIPASTSSVAVQRGPSADDGTSSVAHFSVTVSPCDEGKADTAGSGSEGEETRRGRPNNPDGEDDLSDWEQDSVEEWTSSPDQSPIVVVG</sequence>
<evidence type="ECO:0008006" key="3">
    <source>
        <dbReference type="Google" id="ProtNLM"/>
    </source>
</evidence>
<feature type="region of interest" description="Disordered" evidence="1">
    <location>
        <begin position="348"/>
        <end position="407"/>
    </location>
</feature>
<dbReference type="EMBL" id="HBKQ01023332">
    <property type="protein sequence ID" value="CAE2241003.1"/>
    <property type="molecule type" value="Transcribed_RNA"/>
</dbReference>
<feature type="region of interest" description="Disordered" evidence="1">
    <location>
        <begin position="42"/>
        <end position="129"/>
    </location>
</feature>
<feature type="compositionally biased region" description="Low complexity" evidence="1">
    <location>
        <begin position="546"/>
        <end position="558"/>
    </location>
</feature>
<feature type="region of interest" description="Disordered" evidence="1">
    <location>
        <begin position="546"/>
        <end position="577"/>
    </location>
</feature>